<evidence type="ECO:0000256" key="2">
    <source>
        <dbReference type="ARBA" id="ARBA00022670"/>
    </source>
</evidence>
<dbReference type="Proteomes" id="UP000887013">
    <property type="component" value="Unassembled WGS sequence"/>
</dbReference>
<dbReference type="OrthoDB" id="65740at2759"/>
<dbReference type="GO" id="GO:0008234">
    <property type="term" value="F:cysteine-type peptidase activity"/>
    <property type="evidence" value="ECO:0007669"/>
    <property type="project" value="UniProtKB-KW"/>
</dbReference>
<gene>
    <name evidence="10" type="primary">cfaD</name>
    <name evidence="10" type="ORF">NPIL_126471</name>
</gene>
<dbReference type="GO" id="GO:0006508">
    <property type="term" value="P:proteolysis"/>
    <property type="evidence" value="ECO:0007669"/>
    <property type="project" value="UniProtKB-KW"/>
</dbReference>
<keyword evidence="11" id="KW-1185">Reference proteome</keyword>
<dbReference type="InterPro" id="IPR025661">
    <property type="entry name" value="Pept_asp_AS"/>
</dbReference>
<evidence type="ECO:0000256" key="3">
    <source>
        <dbReference type="ARBA" id="ARBA00022801"/>
    </source>
</evidence>
<keyword evidence="7" id="KW-0732">Signal</keyword>
<evidence type="ECO:0000256" key="1">
    <source>
        <dbReference type="ARBA" id="ARBA00008455"/>
    </source>
</evidence>
<dbReference type="PROSITE" id="PS00639">
    <property type="entry name" value="THIOL_PROTEASE_HIS"/>
    <property type="match status" value="1"/>
</dbReference>
<proteinExistence type="inferred from homology"/>
<dbReference type="PANTHER" id="PTHR12411">
    <property type="entry name" value="CYSTEINE PROTEASE FAMILY C1-RELATED"/>
    <property type="match status" value="1"/>
</dbReference>
<dbReference type="FunFam" id="3.90.70.10:FF:000087">
    <property type="entry name" value="Counting factor associated protein D"/>
    <property type="match status" value="1"/>
</dbReference>
<dbReference type="Pfam" id="PF00112">
    <property type="entry name" value="Peptidase_C1"/>
    <property type="match status" value="1"/>
</dbReference>
<accession>A0A8X6QD34</accession>
<dbReference type="PRINTS" id="PR00705">
    <property type="entry name" value="PAPAIN"/>
</dbReference>
<keyword evidence="4" id="KW-0788">Thiol protease</keyword>
<dbReference type="SUPFAM" id="SSF54001">
    <property type="entry name" value="Cysteine proteinases"/>
    <property type="match status" value="1"/>
</dbReference>
<dbReference type="InterPro" id="IPR000668">
    <property type="entry name" value="Peptidase_C1A_C"/>
</dbReference>
<sequence length="554" mass="62548">MQHLTFITFLGALWICSSYAFPPQGKNPPVFDNNYSIKGLLLLPYAEIKEPFAAFYDKDNKRSRIDYYGDTVQTYQRADVGEYGVSYKIAYMPDDNGTPVHTCFQVNGTNASPVDVQSIIPDMSSFKYVKDAPCYEVNALFPSKFRQSTCELWQSENAVEDKVNKYSMYLEKATGTPIHYIMKGYNNLLGSHYDKYELYYSDYNPGNVTDEDFEISTTLECGSFPGPGVEVMVLNNPMMEFVNNEDRHVHESFEDFKTKHGKTYSDSTEHESRKNIYRQNYRYVQSMNRAGLSYALKINHMADYTDMEIHRIRGRLPSSGYNGGKPFPTEEFSARIPDSLDWRLYGAVTPVKDQAVCGSCWSFGTTGTIEGAYFLKTNKLVRLSQQQLIDCSWHYQNNGCDGGEDFRAYAYIMAAGGLSTEEDYGNYLGSDGICHDKNIPKTAQIKGFVNVTSGDLDALKQAIAKKGPISVSIDAAHKGFSFYSHGVYYNPECKKGEDQLDHSVLAVGYGELNGEPYWIVKNSWSTYWGNDGYVLMSQKDNNCGVATSPTYVEM</sequence>
<dbReference type="PROSITE" id="PS00139">
    <property type="entry name" value="THIOL_PROTEASE_CYS"/>
    <property type="match status" value="1"/>
</dbReference>
<feature type="chain" id="PRO_5036442320" evidence="7">
    <location>
        <begin position="21"/>
        <end position="554"/>
    </location>
</feature>
<evidence type="ECO:0000256" key="4">
    <source>
        <dbReference type="ARBA" id="ARBA00022807"/>
    </source>
</evidence>
<dbReference type="InterPro" id="IPR013128">
    <property type="entry name" value="Peptidase_C1A"/>
</dbReference>
<dbReference type="Pfam" id="PF08246">
    <property type="entry name" value="Inhibitor_I29"/>
    <property type="match status" value="1"/>
</dbReference>
<dbReference type="InterPro" id="IPR013201">
    <property type="entry name" value="Prot_inhib_I29"/>
</dbReference>
<dbReference type="InterPro" id="IPR025660">
    <property type="entry name" value="Pept_his_AS"/>
</dbReference>
<keyword evidence="6" id="KW-1015">Disulfide bond</keyword>
<dbReference type="InterPro" id="IPR039417">
    <property type="entry name" value="Peptidase_C1A_papain-like"/>
</dbReference>
<dbReference type="PROSITE" id="PS00640">
    <property type="entry name" value="THIOL_PROTEASE_ASN"/>
    <property type="match status" value="1"/>
</dbReference>
<evidence type="ECO:0000256" key="5">
    <source>
        <dbReference type="ARBA" id="ARBA00023145"/>
    </source>
</evidence>
<organism evidence="10 11">
    <name type="scientific">Nephila pilipes</name>
    <name type="common">Giant wood spider</name>
    <name type="synonym">Nephila maculata</name>
    <dbReference type="NCBI Taxonomy" id="299642"/>
    <lineage>
        <taxon>Eukaryota</taxon>
        <taxon>Metazoa</taxon>
        <taxon>Ecdysozoa</taxon>
        <taxon>Arthropoda</taxon>
        <taxon>Chelicerata</taxon>
        <taxon>Arachnida</taxon>
        <taxon>Araneae</taxon>
        <taxon>Araneomorphae</taxon>
        <taxon>Entelegynae</taxon>
        <taxon>Araneoidea</taxon>
        <taxon>Nephilidae</taxon>
        <taxon>Nephila</taxon>
    </lineage>
</organism>
<dbReference type="Gene3D" id="3.90.70.10">
    <property type="entry name" value="Cysteine proteinases"/>
    <property type="match status" value="1"/>
</dbReference>
<keyword evidence="2" id="KW-0645">Protease</keyword>
<evidence type="ECO:0000259" key="8">
    <source>
        <dbReference type="SMART" id="SM00645"/>
    </source>
</evidence>
<evidence type="ECO:0000313" key="10">
    <source>
        <dbReference type="EMBL" id="GFU20196.1"/>
    </source>
</evidence>
<dbReference type="InterPro" id="IPR000169">
    <property type="entry name" value="Pept_cys_AS"/>
</dbReference>
<keyword evidence="3" id="KW-0378">Hydrolase</keyword>
<dbReference type="CDD" id="cd02248">
    <property type="entry name" value="Peptidase_C1A"/>
    <property type="match status" value="1"/>
</dbReference>
<reference evidence="10" key="1">
    <citation type="submission" date="2020-08" db="EMBL/GenBank/DDBJ databases">
        <title>Multicomponent nature underlies the extraordinary mechanical properties of spider dragline silk.</title>
        <authorList>
            <person name="Kono N."/>
            <person name="Nakamura H."/>
            <person name="Mori M."/>
            <person name="Yoshida Y."/>
            <person name="Ohtoshi R."/>
            <person name="Malay A.D."/>
            <person name="Moran D.A.P."/>
            <person name="Tomita M."/>
            <person name="Numata K."/>
            <person name="Arakawa K."/>
        </authorList>
    </citation>
    <scope>NUCLEOTIDE SEQUENCE</scope>
</reference>
<feature type="domain" description="Peptidase C1A papain C-terminal" evidence="8">
    <location>
        <begin position="336"/>
        <end position="553"/>
    </location>
</feature>
<dbReference type="SMART" id="SM00848">
    <property type="entry name" value="Inhibitor_I29"/>
    <property type="match status" value="1"/>
</dbReference>
<feature type="domain" description="Cathepsin propeptide inhibitor" evidence="9">
    <location>
        <begin position="253"/>
        <end position="309"/>
    </location>
</feature>
<feature type="signal peptide" evidence="7">
    <location>
        <begin position="1"/>
        <end position="20"/>
    </location>
</feature>
<evidence type="ECO:0000313" key="11">
    <source>
        <dbReference type="Proteomes" id="UP000887013"/>
    </source>
</evidence>
<keyword evidence="5" id="KW-0865">Zymogen</keyword>
<comment type="caution">
    <text evidence="10">The sequence shown here is derived from an EMBL/GenBank/DDBJ whole genome shotgun (WGS) entry which is preliminary data.</text>
</comment>
<dbReference type="InterPro" id="IPR038765">
    <property type="entry name" value="Papain-like_cys_pep_sf"/>
</dbReference>
<dbReference type="AlphaFoldDB" id="A0A8X6QD34"/>
<dbReference type="SMART" id="SM00645">
    <property type="entry name" value="Pept_C1"/>
    <property type="match status" value="1"/>
</dbReference>
<evidence type="ECO:0000259" key="9">
    <source>
        <dbReference type="SMART" id="SM00848"/>
    </source>
</evidence>
<evidence type="ECO:0000256" key="7">
    <source>
        <dbReference type="SAM" id="SignalP"/>
    </source>
</evidence>
<evidence type="ECO:0000256" key="6">
    <source>
        <dbReference type="ARBA" id="ARBA00023157"/>
    </source>
</evidence>
<dbReference type="EMBL" id="BMAW01031226">
    <property type="protein sequence ID" value="GFU20196.1"/>
    <property type="molecule type" value="Genomic_DNA"/>
</dbReference>
<comment type="similarity">
    <text evidence="1">Belongs to the peptidase C1 family.</text>
</comment>
<protein>
    <submittedName>
        <fullName evidence="10">Counting factor associated protein D</fullName>
    </submittedName>
</protein>
<name>A0A8X6QD34_NEPPI</name>